<comment type="catalytic activity">
    <reaction evidence="14">
        <text>L-seryl-[protein] + ATP = O-phospho-L-seryl-[protein] + ADP + H(+)</text>
        <dbReference type="Rhea" id="RHEA:17989"/>
        <dbReference type="Rhea" id="RHEA-COMP:9863"/>
        <dbReference type="Rhea" id="RHEA-COMP:11604"/>
        <dbReference type="ChEBI" id="CHEBI:15378"/>
        <dbReference type="ChEBI" id="CHEBI:29999"/>
        <dbReference type="ChEBI" id="CHEBI:30616"/>
        <dbReference type="ChEBI" id="CHEBI:83421"/>
        <dbReference type="ChEBI" id="CHEBI:456216"/>
        <dbReference type="EC" id="2.7.11.1"/>
    </reaction>
</comment>
<reference evidence="19 20" key="1">
    <citation type="submission" date="2016-11" db="EMBL/GenBank/DDBJ databases">
        <title>The macronuclear genome of Stentor coeruleus: a giant cell with tiny introns.</title>
        <authorList>
            <person name="Slabodnick M."/>
            <person name="Ruby J.G."/>
            <person name="Reiff S.B."/>
            <person name="Swart E.C."/>
            <person name="Gosai S."/>
            <person name="Prabakaran S."/>
            <person name="Witkowska E."/>
            <person name="Larue G.E."/>
            <person name="Fisher S."/>
            <person name="Freeman R.M."/>
            <person name="Gunawardena J."/>
            <person name="Chu W."/>
            <person name="Stover N.A."/>
            <person name="Gregory B.D."/>
            <person name="Nowacki M."/>
            <person name="Derisi J."/>
            <person name="Roy S.W."/>
            <person name="Marshall W.F."/>
            <person name="Sood P."/>
        </authorList>
    </citation>
    <scope>NUCLEOTIDE SEQUENCE [LARGE SCALE GENOMIC DNA]</scope>
    <source>
        <strain evidence="19">WM001</strain>
    </source>
</reference>
<dbReference type="InterPro" id="IPR008271">
    <property type="entry name" value="Ser/Thr_kinase_AS"/>
</dbReference>
<dbReference type="Gene3D" id="1.10.238.10">
    <property type="entry name" value="EF-hand"/>
    <property type="match status" value="2"/>
</dbReference>
<comment type="catalytic activity">
    <reaction evidence="13">
        <text>L-threonyl-[protein] + ATP = O-phospho-L-threonyl-[protein] + ADP + H(+)</text>
        <dbReference type="Rhea" id="RHEA:46608"/>
        <dbReference type="Rhea" id="RHEA-COMP:11060"/>
        <dbReference type="Rhea" id="RHEA-COMP:11605"/>
        <dbReference type="ChEBI" id="CHEBI:15378"/>
        <dbReference type="ChEBI" id="CHEBI:30013"/>
        <dbReference type="ChEBI" id="CHEBI:30616"/>
        <dbReference type="ChEBI" id="CHEBI:61977"/>
        <dbReference type="ChEBI" id="CHEBI:456216"/>
        <dbReference type="EC" id="2.7.11.1"/>
    </reaction>
</comment>
<dbReference type="Gene3D" id="1.10.510.10">
    <property type="entry name" value="Transferase(Phosphotransferase) domain 1"/>
    <property type="match status" value="1"/>
</dbReference>
<dbReference type="GO" id="GO:0004674">
    <property type="term" value="F:protein serine/threonine kinase activity"/>
    <property type="evidence" value="ECO:0007669"/>
    <property type="project" value="UniProtKB-KW"/>
</dbReference>
<keyword evidence="6" id="KW-0479">Metal-binding</keyword>
<keyword evidence="8 15" id="KW-0547">Nucleotide-binding</keyword>
<keyword evidence="20" id="KW-1185">Reference proteome</keyword>
<evidence type="ECO:0000256" key="8">
    <source>
        <dbReference type="ARBA" id="ARBA00022741"/>
    </source>
</evidence>
<sequence length="496" mass="56477">MGSICSREPTTYTSTPKLKSQNYLITKEEELAFSPGIFVRENGACFNSVYDVDDKSLGSGRNGEVKKCKHIATNDVRVVKIIRKADLPQKMIETRAVFKEVEILKTVDHPNMPRIYEFFEDEINFYIVLELCTGGDLFDKILEFNIFTESQAAEIMFQILSGLTYLHSKSIVHRDIKPENILLSNKNTLSLKIIDYDTATFFGSGFHREMFGTPLYMAPEIVKGRYTEKCDLWSCGMIMLILLIGRPPYDGTDEEILQILKNVNIDIENLCPGVSEEAKSLLKSLLEADPDKRISAKEACLHPWIKSYTQSVSQKDISKVLLRMKSFKRTSKLREAIHTFIISKIMDPNIYSKEQKVFNFLDVNRDGTISSKELAELLKKELPAEEVDLFTDTIMQHVDSDKSGQIDYTEFLKATINYKKVCTKENLLRAFKFFDEDGNGTIEYSELSSALTDGAMITQELIQELMSQVDTNQDGKIDLDEFESLLFDALNVKKGS</sequence>
<dbReference type="SUPFAM" id="SSF47473">
    <property type="entry name" value="EF-hand"/>
    <property type="match status" value="1"/>
</dbReference>
<dbReference type="PROSITE" id="PS00108">
    <property type="entry name" value="PROTEIN_KINASE_ST"/>
    <property type="match status" value="1"/>
</dbReference>
<evidence type="ECO:0000256" key="3">
    <source>
        <dbReference type="ARBA" id="ARBA00012513"/>
    </source>
</evidence>
<feature type="domain" description="Protein kinase" evidence="17">
    <location>
        <begin position="51"/>
        <end position="305"/>
    </location>
</feature>
<dbReference type="GO" id="GO:0005524">
    <property type="term" value="F:ATP binding"/>
    <property type="evidence" value="ECO:0007669"/>
    <property type="project" value="UniProtKB-UniRule"/>
</dbReference>
<comment type="similarity">
    <text evidence="12">Belongs to the protein kinase superfamily. Ser/Thr protein kinase family. CDPK subfamily.</text>
</comment>
<feature type="binding site" evidence="15">
    <location>
        <position position="84"/>
    </location>
    <ligand>
        <name>ATP</name>
        <dbReference type="ChEBI" id="CHEBI:30616"/>
    </ligand>
</feature>
<comment type="caution">
    <text evidence="19">The sequence shown here is derived from an EMBL/GenBank/DDBJ whole genome shotgun (WGS) entry which is preliminary data.</text>
</comment>
<dbReference type="SUPFAM" id="SSF56112">
    <property type="entry name" value="Protein kinase-like (PK-like)"/>
    <property type="match status" value="1"/>
</dbReference>
<comment type="subunit">
    <text evidence="2">Monomer.</text>
</comment>
<dbReference type="InterPro" id="IPR011009">
    <property type="entry name" value="Kinase-like_dom_sf"/>
</dbReference>
<evidence type="ECO:0000256" key="14">
    <source>
        <dbReference type="ARBA" id="ARBA00048679"/>
    </source>
</evidence>
<keyword evidence="10" id="KW-0106">Calcium</keyword>
<evidence type="ECO:0000256" key="10">
    <source>
        <dbReference type="ARBA" id="ARBA00022837"/>
    </source>
</evidence>
<evidence type="ECO:0000256" key="7">
    <source>
        <dbReference type="ARBA" id="ARBA00022737"/>
    </source>
</evidence>
<keyword evidence="11 15" id="KW-0067">ATP-binding</keyword>
<organism evidence="19 20">
    <name type="scientific">Stentor coeruleus</name>
    <dbReference type="NCBI Taxonomy" id="5963"/>
    <lineage>
        <taxon>Eukaryota</taxon>
        <taxon>Sar</taxon>
        <taxon>Alveolata</taxon>
        <taxon>Ciliophora</taxon>
        <taxon>Postciliodesmatophora</taxon>
        <taxon>Heterotrichea</taxon>
        <taxon>Heterotrichida</taxon>
        <taxon>Stentoridae</taxon>
        <taxon>Stentor</taxon>
    </lineage>
</organism>
<dbReference type="Gene3D" id="3.30.200.20">
    <property type="entry name" value="Phosphorylase Kinase, domain 1"/>
    <property type="match status" value="1"/>
</dbReference>
<dbReference type="FunFam" id="3.30.200.20:FF:000315">
    <property type="entry name" value="Calcium-dependent protein kinase 3"/>
    <property type="match status" value="1"/>
</dbReference>
<evidence type="ECO:0000256" key="6">
    <source>
        <dbReference type="ARBA" id="ARBA00022723"/>
    </source>
</evidence>
<dbReference type="FunFam" id="1.10.510.10:FF:000571">
    <property type="entry name" value="Maternal embryonic leucine zipper kinase"/>
    <property type="match status" value="1"/>
</dbReference>
<name>A0A1R2CES5_9CILI</name>
<dbReference type="GO" id="GO:0005509">
    <property type="term" value="F:calcium ion binding"/>
    <property type="evidence" value="ECO:0007669"/>
    <property type="project" value="InterPro"/>
</dbReference>
<comment type="cofactor">
    <cofactor evidence="1">
        <name>Mg(2+)</name>
        <dbReference type="ChEBI" id="CHEBI:18420"/>
    </cofactor>
</comment>
<feature type="domain" description="EF-hand" evidence="18">
    <location>
        <begin position="386"/>
        <end position="421"/>
    </location>
</feature>
<evidence type="ECO:0000256" key="16">
    <source>
        <dbReference type="RuleBase" id="RU000304"/>
    </source>
</evidence>
<dbReference type="InterPro" id="IPR011992">
    <property type="entry name" value="EF-hand-dom_pair"/>
</dbReference>
<evidence type="ECO:0000256" key="2">
    <source>
        <dbReference type="ARBA" id="ARBA00011245"/>
    </source>
</evidence>
<evidence type="ECO:0000256" key="4">
    <source>
        <dbReference type="ARBA" id="ARBA00022527"/>
    </source>
</evidence>
<evidence type="ECO:0000259" key="18">
    <source>
        <dbReference type="PROSITE" id="PS50222"/>
    </source>
</evidence>
<dbReference type="FunFam" id="1.10.238.10:FF:000003">
    <property type="entry name" value="Calmodulin A"/>
    <property type="match status" value="1"/>
</dbReference>
<keyword evidence="7" id="KW-0677">Repeat</keyword>
<gene>
    <name evidence="19" type="ORF">SteCoe_10870</name>
</gene>
<evidence type="ECO:0000256" key="15">
    <source>
        <dbReference type="PROSITE-ProRule" id="PRU10141"/>
    </source>
</evidence>
<feature type="domain" description="EF-hand" evidence="18">
    <location>
        <begin position="355"/>
        <end position="384"/>
    </location>
</feature>
<evidence type="ECO:0000256" key="12">
    <source>
        <dbReference type="ARBA" id="ARBA00024334"/>
    </source>
</evidence>
<dbReference type="Pfam" id="PF00069">
    <property type="entry name" value="Pkinase"/>
    <property type="match status" value="1"/>
</dbReference>
<evidence type="ECO:0000259" key="17">
    <source>
        <dbReference type="PROSITE" id="PS50011"/>
    </source>
</evidence>
<protein>
    <recommendedName>
        <fullName evidence="3">non-specific serine/threonine protein kinase</fullName>
        <ecNumber evidence="3">2.7.11.1</ecNumber>
    </recommendedName>
</protein>
<dbReference type="InterPro" id="IPR000719">
    <property type="entry name" value="Prot_kinase_dom"/>
</dbReference>
<dbReference type="OrthoDB" id="5794026at2759"/>
<proteinExistence type="inferred from homology"/>
<dbReference type="Proteomes" id="UP000187209">
    <property type="component" value="Unassembled WGS sequence"/>
</dbReference>
<dbReference type="InterPro" id="IPR018247">
    <property type="entry name" value="EF_Hand_1_Ca_BS"/>
</dbReference>
<dbReference type="PANTHER" id="PTHR24349">
    <property type="entry name" value="SERINE/THREONINE-PROTEIN KINASE"/>
    <property type="match status" value="1"/>
</dbReference>
<evidence type="ECO:0000256" key="9">
    <source>
        <dbReference type="ARBA" id="ARBA00022777"/>
    </source>
</evidence>
<dbReference type="AlphaFoldDB" id="A0A1R2CES5"/>
<dbReference type="SMART" id="SM00220">
    <property type="entry name" value="S_TKc"/>
    <property type="match status" value="1"/>
</dbReference>
<dbReference type="SMART" id="SM00054">
    <property type="entry name" value="EFh"/>
    <property type="match status" value="4"/>
</dbReference>
<dbReference type="Pfam" id="PF13499">
    <property type="entry name" value="EF-hand_7"/>
    <property type="match status" value="2"/>
</dbReference>
<dbReference type="InterPro" id="IPR002048">
    <property type="entry name" value="EF_hand_dom"/>
</dbReference>
<keyword evidence="4 16" id="KW-0723">Serine/threonine-protein kinase</keyword>
<evidence type="ECO:0000256" key="13">
    <source>
        <dbReference type="ARBA" id="ARBA00047899"/>
    </source>
</evidence>
<evidence type="ECO:0000256" key="11">
    <source>
        <dbReference type="ARBA" id="ARBA00022840"/>
    </source>
</evidence>
<evidence type="ECO:0000256" key="5">
    <source>
        <dbReference type="ARBA" id="ARBA00022679"/>
    </source>
</evidence>
<keyword evidence="9" id="KW-0418">Kinase</keyword>
<dbReference type="InterPro" id="IPR050205">
    <property type="entry name" value="CDPK_Ser/Thr_kinases"/>
</dbReference>
<feature type="domain" description="EF-hand" evidence="18">
    <location>
        <begin position="459"/>
        <end position="492"/>
    </location>
</feature>
<dbReference type="PROSITE" id="PS50011">
    <property type="entry name" value="PROTEIN_KINASE_DOM"/>
    <property type="match status" value="1"/>
</dbReference>
<accession>A0A1R2CES5</accession>
<evidence type="ECO:0000313" key="20">
    <source>
        <dbReference type="Proteomes" id="UP000187209"/>
    </source>
</evidence>
<keyword evidence="5" id="KW-0808">Transferase</keyword>
<evidence type="ECO:0000256" key="1">
    <source>
        <dbReference type="ARBA" id="ARBA00001946"/>
    </source>
</evidence>
<dbReference type="InterPro" id="IPR017441">
    <property type="entry name" value="Protein_kinase_ATP_BS"/>
</dbReference>
<dbReference type="EC" id="2.7.11.1" evidence="3"/>
<dbReference type="PROSITE" id="PS00107">
    <property type="entry name" value="PROTEIN_KINASE_ATP"/>
    <property type="match status" value="1"/>
</dbReference>
<dbReference type="EMBL" id="MPUH01000177">
    <property type="protein sequence ID" value="OMJ87450.1"/>
    <property type="molecule type" value="Genomic_DNA"/>
</dbReference>
<dbReference type="PROSITE" id="PS50222">
    <property type="entry name" value="EF_HAND_2"/>
    <property type="match status" value="4"/>
</dbReference>
<dbReference type="PROSITE" id="PS00018">
    <property type="entry name" value="EF_HAND_1"/>
    <property type="match status" value="4"/>
</dbReference>
<dbReference type="CDD" id="cd05117">
    <property type="entry name" value="STKc_CAMK"/>
    <property type="match status" value="1"/>
</dbReference>
<evidence type="ECO:0000313" key="19">
    <source>
        <dbReference type="EMBL" id="OMJ87450.1"/>
    </source>
</evidence>
<feature type="domain" description="EF-hand" evidence="18">
    <location>
        <begin position="422"/>
        <end position="457"/>
    </location>
</feature>